<organism evidence="2 3">
    <name type="scientific">Prorocentrum cordatum</name>
    <dbReference type="NCBI Taxonomy" id="2364126"/>
    <lineage>
        <taxon>Eukaryota</taxon>
        <taxon>Sar</taxon>
        <taxon>Alveolata</taxon>
        <taxon>Dinophyceae</taxon>
        <taxon>Prorocentrales</taxon>
        <taxon>Prorocentraceae</taxon>
        <taxon>Prorocentrum</taxon>
    </lineage>
</organism>
<dbReference type="EMBL" id="CAUYUJ010009824">
    <property type="protein sequence ID" value="CAK0827771.1"/>
    <property type="molecule type" value="Genomic_DNA"/>
</dbReference>
<gene>
    <name evidence="2" type="ORF">PCOR1329_LOCUS27218</name>
</gene>
<evidence type="ECO:0000313" key="3">
    <source>
        <dbReference type="Proteomes" id="UP001189429"/>
    </source>
</evidence>
<comment type="caution">
    <text evidence="2">The sequence shown here is derived from an EMBL/GenBank/DDBJ whole genome shotgun (WGS) entry which is preliminary data.</text>
</comment>
<feature type="region of interest" description="Disordered" evidence="1">
    <location>
        <begin position="33"/>
        <end position="57"/>
    </location>
</feature>
<keyword evidence="3" id="KW-1185">Reference proteome</keyword>
<protein>
    <submittedName>
        <fullName evidence="2">Uncharacterized protein</fullName>
    </submittedName>
</protein>
<sequence>MGADEGVIRGGPAGAAAAARRCGACGGLGALAASSGRSTARGSPSVSRSGRQRSPTAAAYQVRLITAVTERLRRAGPRGSLRHAKHVYHLSLLNAMPRAAADWGEVIHARLGGLLQGGNILEAHAFLPLSVPGALRDSRAKGSDSVARKKEPGVRRGRILER</sequence>
<feature type="compositionally biased region" description="Polar residues" evidence="1">
    <location>
        <begin position="46"/>
        <end position="55"/>
    </location>
</feature>
<evidence type="ECO:0000256" key="1">
    <source>
        <dbReference type="SAM" id="MobiDB-lite"/>
    </source>
</evidence>
<dbReference type="Proteomes" id="UP001189429">
    <property type="component" value="Unassembled WGS sequence"/>
</dbReference>
<proteinExistence type="predicted"/>
<name>A0ABN9S9B3_9DINO</name>
<feature type="compositionally biased region" description="Low complexity" evidence="1">
    <location>
        <begin position="33"/>
        <end position="45"/>
    </location>
</feature>
<reference evidence="2" key="1">
    <citation type="submission" date="2023-10" db="EMBL/GenBank/DDBJ databases">
        <authorList>
            <person name="Chen Y."/>
            <person name="Shah S."/>
            <person name="Dougan E. K."/>
            <person name="Thang M."/>
            <person name="Chan C."/>
        </authorList>
    </citation>
    <scope>NUCLEOTIDE SEQUENCE [LARGE SCALE GENOMIC DNA]</scope>
</reference>
<feature type="region of interest" description="Disordered" evidence="1">
    <location>
        <begin position="136"/>
        <end position="162"/>
    </location>
</feature>
<evidence type="ECO:0000313" key="2">
    <source>
        <dbReference type="EMBL" id="CAK0827771.1"/>
    </source>
</evidence>
<accession>A0ABN9S9B3</accession>